<dbReference type="SUPFAM" id="SSF51735">
    <property type="entry name" value="NAD(P)-binding Rossmann-fold domains"/>
    <property type="match status" value="1"/>
</dbReference>
<dbReference type="PANTHER" id="PTHR47706">
    <property type="entry name" value="NMRA-LIKE FAMILY PROTEIN"/>
    <property type="match status" value="1"/>
</dbReference>
<dbReference type="InterPro" id="IPR051609">
    <property type="entry name" value="NmrA/Isoflavone_reductase-like"/>
</dbReference>
<reference evidence="5" key="1">
    <citation type="submission" date="2016-02" db="EMBL/GenBank/DDBJ databases">
        <title>Draft genome sequence of Microdochium bolleyi, a fungal endophyte of beachgrass.</title>
        <authorList>
            <consortium name="DOE Joint Genome Institute"/>
            <person name="David A.S."/>
            <person name="May G."/>
            <person name="Haridas S."/>
            <person name="Lim J."/>
            <person name="Wang M."/>
            <person name="Labutti K."/>
            <person name="Lipzen A."/>
            <person name="Barry K."/>
            <person name="Grigoriev I.V."/>
        </authorList>
    </citation>
    <scope>NUCLEOTIDE SEQUENCE [LARGE SCALE GENOMIC DNA]</scope>
    <source>
        <strain evidence="5">J235TASD1</strain>
    </source>
</reference>
<dbReference type="GO" id="GO:0016491">
    <property type="term" value="F:oxidoreductase activity"/>
    <property type="evidence" value="ECO:0007669"/>
    <property type="project" value="UniProtKB-KW"/>
</dbReference>
<organism evidence="4 5">
    <name type="scientific">Microdochium bolleyi</name>
    <dbReference type="NCBI Taxonomy" id="196109"/>
    <lineage>
        <taxon>Eukaryota</taxon>
        <taxon>Fungi</taxon>
        <taxon>Dikarya</taxon>
        <taxon>Ascomycota</taxon>
        <taxon>Pezizomycotina</taxon>
        <taxon>Sordariomycetes</taxon>
        <taxon>Xylariomycetidae</taxon>
        <taxon>Xylariales</taxon>
        <taxon>Microdochiaceae</taxon>
        <taxon>Microdochium</taxon>
    </lineage>
</organism>
<evidence type="ECO:0000259" key="3">
    <source>
        <dbReference type="Pfam" id="PF05368"/>
    </source>
</evidence>
<proteinExistence type="predicted"/>
<keyword evidence="5" id="KW-1185">Reference proteome</keyword>
<dbReference type="EMBL" id="KQ964245">
    <property type="protein sequence ID" value="KXJ96403.1"/>
    <property type="molecule type" value="Genomic_DNA"/>
</dbReference>
<dbReference type="InterPro" id="IPR008030">
    <property type="entry name" value="NmrA-like"/>
</dbReference>
<dbReference type="STRING" id="196109.A0A136JGX7"/>
<dbReference type="PANTHER" id="PTHR47706:SF10">
    <property type="entry name" value="NMRA-LIKE DOMAIN-CONTAINING PROTEIN"/>
    <property type="match status" value="1"/>
</dbReference>
<evidence type="ECO:0000256" key="2">
    <source>
        <dbReference type="ARBA" id="ARBA00023002"/>
    </source>
</evidence>
<dbReference type="AlphaFoldDB" id="A0A136JGX7"/>
<sequence length="363" mass="38428">MTLRKIAILGPRGSVGRAVIAELLKDGPERFEITAITRPGTEYTYVPPLGAAAAEATGAAKITPASADFTSPDSLSAAFRGQDAVVNCISGSQTQFAPTKIIIDAAVAAGVRFYLANEFVGNIHAEQYRRLPEAFVGGKVKTRAYLEGLGKEGKLEWSGISGGPFFDMWLMKGPAGFDIKNRRARIYGTGDATLCWTPLPMMAVGVANMLRWHGDATGEHDTSRFVNKGLLISGVEKFSQNKILAVLEDIFSSSETNSASSAPTAGPIPGGAFAVEHVDIAKINANARTALERGEGAKAMKGLGISNQFYEPDAAGDFAHLCDNAAVGVHAVSLEQAVRDALALYGEDCEIVQGMFNVEPCEI</sequence>
<feature type="domain" description="NmrA-like" evidence="3">
    <location>
        <begin position="5"/>
        <end position="152"/>
    </location>
</feature>
<dbReference type="InParanoid" id="A0A136JGX7"/>
<evidence type="ECO:0000256" key="1">
    <source>
        <dbReference type="ARBA" id="ARBA00022857"/>
    </source>
</evidence>
<accession>A0A136JGX7</accession>
<keyword evidence="2" id="KW-0560">Oxidoreductase</keyword>
<name>A0A136JGX7_9PEZI</name>
<evidence type="ECO:0000313" key="4">
    <source>
        <dbReference type="EMBL" id="KXJ96403.1"/>
    </source>
</evidence>
<dbReference type="OrthoDB" id="419598at2759"/>
<dbReference type="Gene3D" id="3.40.50.720">
    <property type="entry name" value="NAD(P)-binding Rossmann-like Domain"/>
    <property type="match status" value="1"/>
</dbReference>
<evidence type="ECO:0000313" key="5">
    <source>
        <dbReference type="Proteomes" id="UP000070501"/>
    </source>
</evidence>
<gene>
    <name evidence="4" type="ORF">Micbo1qcDRAFT_210703</name>
</gene>
<dbReference type="Pfam" id="PF05368">
    <property type="entry name" value="NmrA"/>
    <property type="match status" value="1"/>
</dbReference>
<dbReference type="InterPro" id="IPR036291">
    <property type="entry name" value="NAD(P)-bd_dom_sf"/>
</dbReference>
<keyword evidence="1" id="KW-0521">NADP</keyword>
<dbReference type="Proteomes" id="UP000070501">
    <property type="component" value="Unassembled WGS sequence"/>
</dbReference>
<protein>
    <recommendedName>
        <fullName evidence="3">NmrA-like domain-containing protein</fullName>
    </recommendedName>
</protein>